<dbReference type="GO" id="GO:0008541">
    <property type="term" value="C:proteasome regulatory particle, lid subcomplex"/>
    <property type="evidence" value="ECO:0007669"/>
    <property type="project" value="TreeGrafter"/>
</dbReference>
<dbReference type="AlphaFoldDB" id="A0A3S7XCD5"/>
<dbReference type="OrthoDB" id="272244at2759"/>
<dbReference type="VEuPathDB" id="TriTrypDB:LDHU3_36.9070"/>
<organism evidence="1 2">
    <name type="scientific">Leishmania donovani</name>
    <dbReference type="NCBI Taxonomy" id="5661"/>
    <lineage>
        <taxon>Eukaryota</taxon>
        <taxon>Discoba</taxon>
        <taxon>Euglenozoa</taxon>
        <taxon>Kinetoplastea</taxon>
        <taxon>Metakinetoplastina</taxon>
        <taxon>Trypanosomatida</taxon>
        <taxon>Trypanosomatidae</taxon>
        <taxon>Leishmaniinae</taxon>
        <taxon>Leishmania</taxon>
    </lineage>
</organism>
<dbReference type="VEuPathDB" id="TriTrypDB:LdBPK_366800.1"/>
<reference evidence="1 2" key="1">
    <citation type="journal article" date="2018" name="Sci. Rep.">
        <title>A complete Leishmania donovani reference genome identifies novel genetic variations associated with virulence.</title>
        <authorList>
            <person name="Lypaczewski P."/>
            <person name="Hoshizaki J."/>
            <person name="Zhang W.-W."/>
            <person name="McCall L.-I."/>
            <person name="Torcivia-Rodriguez J."/>
            <person name="Simonyan V."/>
            <person name="Kaur A."/>
            <person name="Dewar K."/>
            <person name="Matlashewski G."/>
        </authorList>
    </citation>
    <scope>NUCLEOTIDE SEQUENCE [LARGE SCALE GENOMIC DNA]</scope>
    <source>
        <strain evidence="1 2">LdCL</strain>
    </source>
</reference>
<proteinExistence type="predicted"/>
<evidence type="ECO:0000313" key="1">
    <source>
        <dbReference type="EMBL" id="AYU84085.1"/>
    </source>
</evidence>
<sequence length="399" mass="43325">MSEASTSFSWAAMDAALTRGDASCVAATALEGLRAATFNGREQFFSQLSSALLSRARAPETASCVAEACEELWGMPEFRSNSSSGSSLTGEALLLAVTLATAYTTVDKLERAIAFDAEVLQSSAFFTYDGLTPWDRLACVARVLRASRVTANPRHADSAVQKGMSLYHGIAARGRLESGDKETQRHRHAVVCAYLLELGLYRQERHDYLRAFQSFFALHENSDDAAALQRAALCALCVRTGEADRQAALYGVTQRGSAALLALPPYNYVQFAYNGQLFSAADVEGVLAAAGPYVPQPILRDALREHNIIILAKTFECVHWRSLCLHMDDKHITEGELYDLLVSMVRSQRVCAAIHHDTGFIEFTSDAGAHAQITDIDAFKRIAAAAAAIGKARPELLLV</sequence>
<protein>
    <submittedName>
        <fullName evidence="1">Cop9 signalosome complex subunit, putative</fullName>
    </submittedName>
</protein>
<accession>A0A3S7XCD5</accession>
<dbReference type="EMBL" id="CP029535">
    <property type="protein sequence ID" value="AYU84085.1"/>
    <property type="molecule type" value="Genomic_DNA"/>
</dbReference>
<keyword evidence="2" id="KW-1185">Reference proteome</keyword>
<dbReference type="InterPro" id="IPR040134">
    <property type="entry name" value="PSMD12/CSN4"/>
</dbReference>
<name>A0A3S7XCD5_LEIDO</name>
<dbReference type="PANTHER" id="PTHR10855:SF1">
    <property type="entry name" value="26S PROTEASOME NON-ATPASE REGULATORY SUBUNIT 12"/>
    <property type="match status" value="1"/>
</dbReference>
<gene>
    <name evidence="1" type="ORF">LdCL_360080500</name>
</gene>
<dbReference type="VEuPathDB" id="TriTrypDB:LdCL_360080500"/>
<dbReference type="Proteomes" id="UP000274082">
    <property type="component" value="Chromosome 36"/>
</dbReference>
<dbReference type="GO" id="GO:0005737">
    <property type="term" value="C:cytoplasm"/>
    <property type="evidence" value="ECO:0007669"/>
    <property type="project" value="TreeGrafter"/>
</dbReference>
<dbReference type="PANTHER" id="PTHR10855">
    <property type="entry name" value="26S PROTEASOME NON-ATPASE REGULATORY SUBUNIT 12/COP9 SIGNALOSOME COMPLEX SUBUNIT 4"/>
    <property type="match status" value="1"/>
</dbReference>
<evidence type="ECO:0000313" key="2">
    <source>
        <dbReference type="Proteomes" id="UP000274082"/>
    </source>
</evidence>